<dbReference type="GO" id="GO:0005737">
    <property type="term" value="C:cytoplasm"/>
    <property type="evidence" value="ECO:0007669"/>
    <property type="project" value="UniProtKB-SubCell"/>
</dbReference>
<evidence type="ECO:0000256" key="8">
    <source>
        <dbReference type="PIRSR" id="PIRSR000388-1"/>
    </source>
</evidence>
<evidence type="ECO:0000256" key="1">
    <source>
        <dbReference type="ARBA" id="ARBA00005033"/>
    </source>
</evidence>
<dbReference type="PANTHER" id="PTHR20881">
    <property type="entry name" value="3-METHYL-2-OXOBUTANOATE HYDROXYMETHYLTRANSFERASE"/>
    <property type="match status" value="1"/>
</dbReference>
<evidence type="ECO:0000256" key="4">
    <source>
        <dbReference type="ARBA" id="ARBA00022655"/>
    </source>
</evidence>
<keyword evidence="4 7" id="KW-0566">Pantothenate biosynthesis</keyword>
<comment type="cofactor">
    <cofactor evidence="7 10">
        <name>Mg(2+)</name>
        <dbReference type="ChEBI" id="CHEBI:18420"/>
    </cofactor>
    <text evidence="7 10">Binds 1 Mg(2+) ion per subunit.</text>
</comment>
<name>A0A347TMV5_9BACT</name>
<sequence length="269" mass="29545">MSIIKNDFEKMSITKILKTKNNKKLTMITAYDALFANLFDELADMILVGDSLNMSFAGKPDTLSATLEQMIYHANAVCAGAPKAFVILDMPFGTYTNKDIALKNAVKIYQETNIAAVKVEGGEDRADIVKHLTSNSIAVMGHIGLMPQYVRSEGGYKVRGKTKEDEEQLIRDAIAIEKAGAFAIVVEGVLSSVAKKITDAVNVPVIGIGAGNVTDGQVLVWSDMLGFFNEFKPKFVRRYLDGATLVKDAVLQYRNDVQTTQFPSKDEEY</sequence>
<evidence type="ECO:0000256" key="10">
    <source>
        <dbReference type="PIRSR" id="PIRSR000388-3"/>
    </source>
</evidence>
<dbReference type="NCBIfam" id="TIGR00222">
    <property type="entry name" value="panB"/>
    <property type="match status" value="1"/>
</dbReference>
<dbReference type="Proteomes" id="UP000224740">
    <property type="component" value="Unassembled WGS sequence"/>
</dbReference>
<reference evidence="13" key="1">
    <citation type="submission" date="2017-09" db="EMBL/GenBank/DDBJ databases">
        <title>Arcobacter canalis sp. nov., a new species isolated from a water canal contaminated with urban sewage.</title>
        <authorList>
            <person name="Perez-Cataluna A."/>
            <person name="Salas-Masso N."/>
            <person name="Figueras M.J."/>
        </authorList>
    </citation>
    <scope>NUCLEOTIDE SEQUENCE [LARGE SCALE GENOMIC DNA]</scope>
    <source>
        <strain evidence="13">CECT 7727</strain>
    </source>
</reference>
<dbReference type="EMBL" id="NXAO01000015">
    <property type="protein sequence ID" value="PHO15988.1"/>
    <property type="molecule type" value="Genomic_DNA"/>
</dbReference>
<feature type="binding site" evidence="7 9">
    <location>
        <begin position="50"/>
        <end position="51"/>
    </location>
    <ligand>
        <name>3-methyl-2-oxobutanoate</name>
        <dbReference type="ChEBI" id="CHEBI:11851"/>
    </ligand>
</feature>
<dbReference type="InterPro" id="IPR040442">
    <property type="entry name" value="Pyrv_kinase-like_dom_sf"/>
</dbReference>
<dbReference type="EC" id="2.1.2.11" evidence="7"/>
<keyword evidence="7 10" id="KW-0460">Magnesium</keyword>
<comment type="subunit">
    <text evidence="3 7">Homodecamer; pentamer of dimers.</text>
</comment>
<dbReference type="HAMAP" id="MF_00156">
    <property type="entry name" value="PanB"/>
    <property type="match status" value="1"/>
</dbReference>
<feature type="binding site" evidence="7 9">
    <location>
        <position position="118"/>
    </location>
    <ligand>
        <name>3-methyl-2-oxobutanoate</name>
        <dbReference type="ChEBI" id="CHEBI:11851"/>
    </ligand>
</feature>
<dbReference type="Proteomes" id="UP000264693">
    <property type="component" value="Chromosome"/>
</dbReference>
<evidence type="ECO:0000313" key="13">
    <source>
        <dbReference type="Proteomes" id="UP000224740"/>
    </source>
</evidence>
<evidence type="ECO:0000313" key="12">
    <source>
        <dbReference type="EMBL" id="PHO15988.1"/>
    </source>
</evidence>
<dbReference type="RefSeq" id="WP_099310378.1">
    <property type="nucleotide sequence ID" value="NZ_CP032101.1"/>
</dbReference>
<keyword evidence="13" id="KW-1185">Reference proteome</keyword>
<dbReference type="PANTHER" id="PTHR20881:SF0">
    <property type="entry name" value="3-METHYL-2-OXOBUTANOATE HYDROXYMETHYLTRANSFERASE"/>
    <property type="match status" value="1"/>
</dbReference>
<keyword evidence="5 7" id="KW-0808">Transferase</keyword>
<proteinExistence type="inferred from homology"/>
<evidence type="ECO:0000256" key="7">
    <source>
        <dbReference type="HAMAP-Rule" id="MF_00156"/>
    </source>
</evidence>
<feature type="binding site" evidence="7 9">
    <location>
        <position position="89"/>
    </location>
    <ligand>
        <name>3-methyl-2-oxobutanoate</name>
        <dbReference type="ChEBI" id="CHEBI:11851"/>
    </ligand>
</feature>
<feature type="binding site" evidence="7 10">
    <location>
        <position position="50"/>
    </location>
    <ligand>
        <name>Mg(2+)</name>
        <dbReference type="ChEBI" id="CHEBI:18420"/>
    </ligand>
</feature>
<feature type="binding site" evidence="7 10">
    <location>
        <position position="89"/>
    </location>
    <ligand>
        <name>Mg(2+)</name>
        <dbReference type="ChEBI" id="CHEBI:18420"/>
    </ligand>
</feature>
<feature type="active site" description="Proton acceptor" evidence="7 8">
    <location>
        <position position="187"/>
    </location>
</feature>
<comment type="similarity">
    <text evidence="2 7">Belongs to the PanB family.</text>
</comment>
<organism evidence="11 14">
    <name type="scientific">Malaciobacter marinus</name>
    <dbReference type="NCBI Taxonomy" id="505249"/>
    <lineage>
        <taxon>Bacteria</taxon>
        <taxon>Pseudomonadati</taxon>
        <taxon>Campylobacterota</taxon>
        <taxon>Epsilonproteobacteria</taxon>
        <taxon>Campylobacterales</taxon>
        <taxon>Arcobacteraceae</taxon>
        <taxon>Malaciobacter</taxon>
    </lineage>
</organism>
<dbReference type="SUPFAM" id="SSF51621">
    <property type="entry name" value="Phosphoenolpyruvate/pyruvate domain"/>
    <property type="match status" value="1"/>
</dbReference>
<comment type="pathway">
    <text evidence="1 7">Cofactor biosynthesis; (R)-pantothenate biosynthesis; (R)-pantoate from 3-methyl-2-oxobutanoate: step 1/2.</text>
</comment>
<keyword evidence="11" id="KW-0489">Methyltransferase</keyword>
<dbReference type="KEGG" id="amar:AMRN_2221"/>
<dbReference type="FunFam" id="3.20.20.60:FF:000003">
    <property type="entry name" value="3-methyl-2-oxobutanoate hydroxymethyltransferase"/>
    <property type="match status" value="1"/>
</dbReference>
<dbReference type="InterPro" id="IPR015813">
    <property type="entry name" value="Pyrv/PenolPyrv_kinase-like_dom"/>
</dbReference>
<evidence type="ECO:0000256" key="2">
    <source>
        <dbReference type="ARBA" id="ARBA00008676"/>
    </source>
</evidence>
<dbReference type="GO" id="GO:0000287">
    <property type="term" value="F:magnesium ion binding"/>
    <property type="evidence" value="ECO:0007669"/>
    <property type="project" value="TreeGrafter"/>
</dbReference>
<keyword evidence="7" id="KW-0963">Cytoplasm</keyword>
<dbReference type="CDD" id="cd06557">
    <property type="entry name" value="KPHMT-like"/>
    <property type="match status" value="1"/>
</dbReference>
<dbReference type="AlphaFoldDB" id="A0A347TMV5"/>
<dbReference type="Pfam" id="PF02548">
    <property type="entry name" value="Pantoate_transf"/>
    <property type="match status" value="1"/>
</dbReference>
<gene>
    <name evidence="7 11" type="primary">panB</name>
    <name evidence="11" type="ORF">AMRN_2221</name>
    <name evidence="12" type="ORF">CPH92_03380</name>
</gene>
<dbReference type="NCBIfam" id="NF001452">
    <property type="entry name" value="PRK00311.1"/>
    <property type="match status" value="1"/>
</dbReference>
<accession>A0A347TMV5</accession>
<evidence type="ECO:0000256" key="9">
    <source>
        <dbReference type="PIRSR" id="PIRSR000388-2"/>
    </source>
</evidence>
<evidence type="ECO:0000313" key="14">
    <source>
        <dbReference type="Proteomes" id="UP000264693"/>
    </source>
</evidence>
<reference evidence="11 14" key="3">
    <citation type="submission" date="2018-08" db="EMBL/GenBank/DDBJ databases">
        <title>Complete genome of the Arcobacter marinus type strain JCM 15502.</title>
        <authorList>
            <person name="Miller W.G."/>
            <person name="Yee E."/>
            <person name="Huynh S."/>
            <person name="Parker C.T."/>
        </authorList>
    </citation>
    <scope>NUCLEOTIDE SEQUENCE [LARGE SCALE GENOMIC DNA]</scope>
    <source>
        <strain evidence="11 14">JCM 15502</strain>
    </source>
</reference>
<evidence type="ECO:0000256" key="3">
    <source>
        <dbReference type="ARBA" id="ARBA00011424"/>
    </source>
</evidence>
<feature type="binding site" evidence="7 10">
    <location>
        <position position="120"/>
    </location>
    <ligand>
        <name>Mg(2+)</name>
        <dbReference type="ChEBI" id="CHEBI:18420"/>
    </ligand>
</feature>
<keyword evidence="7 10" id="KW-0479">Metal-binding</keyword>
<dbReference type="GO" id="GO:0015940">
    <property type="term" value="P:pantothenate biosynthetic process"/>
    <property type="evidence" value="ECO:0007669"/>
    <property type="project" value="UniProtKB-UniRule"/>
</dbReference>
<evidence type="ECO:0000256" key="5">
    <source>
        <dbReference type="ARBA" id="ARBA00022679"/>
    </source>
</evidence>
<comment type="function">
    <text evidence="6 7">Catalyzes the reversible reaction in which hydroxymethyl group from 5,10-methylenetetrahydrofolate is transferred onto alpha-ketoisovalerate to form ketopantoate.</text>
</comment>
<dbReference type="PIRSF" id="PIRSF000388">
    <property type="entry name" value="Pantoate_hydroxy_MeTrfase"/>
    <property type="match status" value="1"/>
</dbReference>
<dbReference type="GO" id="GO:0003864">
    <property type="term" value="F:3-methyl-2-oxobutanoate hydroxymethyltransferase activity"/>
    <property type="evidence" value="ECO:0007669"/>
    <property type="project" value="UniProtKB-UniRule"/>
</dbReference>
<dbReference type="InterPro" id="IPR003700">
    <property type="entry name" value="Pantoate_hydroxy_MeTrfase"/>
</dbReference>
<dbReference type="UniPathway" id="UPA00028">
    <property type="reaction ID" value="UER00003"/>
</dbReference>
<dbReference type="Gene3D" id="3.20.20.60">
    <property type="entry name" value="Phosphoenolpyruvate-binding domains"/>
    <property type="match status" value="1"/>
</dbReference>
<comment type="catalytic activity">
    <reaction evidence="7">
        <text>(6R)-5,10-methylene-5,6,7,8-tetrahydrofolate + 3-methyl-2-oxobutanoate + H2O = 2-dehydropantoate + (6S)-5,6,7,8-tetrahydrofolate</text>
        <dbReference type="Rhea" id="RHEA:11824"/>
        <dbReference type="ChEBI" id="CHEBI:11561"/>
        <dbReference type="ChEBI" id="CHEBI:11851"/>
        <dbReference type="ChEBI" id="CHEBI:15377"/>
        <dbReference type="ChEBI" id="CHEBI:15636"/>
        <dbReference type="ChEBI" id="CHEBI:57453"/>
        <dbReference type="EC" id="2.1.2.11"/>
    </reaction>
</comment>
<dbReference type="EMBL" id="CP032101">
    <property type="protein sequence ID" value="AXX87933.1"/>
    <property type="molecule type" value="Genomic_DNA"/>
</dbReference>
<evidence type="ECO:0000256" key="6">
    <source>
        <dbReference type="ARBA" id="ARBA00056497"/>
    </source>
</evidence>
<comment type="subcellular location">
    <subcellularLocation>
        <location evidence="7">Cytoplasm</location>
    </subcellularLocation>
</comment>
<dbReference type="GO" id="GO:0032259">
    <property type="term" value="P:methylation"/>
    <property type="evidence" value="ECO:0007669"/>
    <property type="project" value="UniProtKB-KW"/>
</dbReference>
<dbReference type="GO" id="GO:0008168">
    <property type="term" value="F:methyltransferase activity"/>
    <property type="evidence" value="ECO:0007669"/>
    <property type="project" value="UniProtKB-KW"/>
</dbReference>
<reference evidence="12" key="2">
    <citation type="submission" date="2017-09" db="EMBL/GenBank/DDBJ databases">
        <authorList>
            <person name="Perez-Cataluna A."/>
            <person name="Figueras M.J."/>
            <person name="Salas-Masso N."/>
        </authorList>
    </citation>
    <scope>NUCLEOTIDE SEQUENCE</scope>
    <source>
        <strain evidence="12">CECT 7727</strain>
    </source>
</reference>
<evidence type="ECO:0000313" key="11">
    <source>
        <dbReference type="EMBL" id="AXX87933.1"/>
    </source>
</evidence>
<protein>
    <recommendedName>
        <fullName evidence="7">3-methyl-2-oxobutanoate hydroxymethyltransferase</fullName>
        <ecNumber evidence="7">2.1.2.11</ecNumber>
    </recommendedName>
    <alternativeName>
        <fullName evidence="7">Ketopantoate hydroxymethyltransferase</fullName>
        <shortName evidence="7">KPHMT</shortName>
    </alternativeName>
</protein>